<dbReference type="Pfam" id="PF13568">
    <property type="entry name" value="OMP_b-brl_2"/>
    <property type="match status" value="1"/>
</dbReference>
<dbReference type="InterPro" id="IPR025665">
    <property type="entry name" value="Beta-barrel_OMP_2"/>
</dbReference>
<dbReference type="Proteomes" id="UP001172082">
    <property type="component" value="Unassembled WGS sequence"/>
</dbReference>
<keyword evidence="3" id="KW-1185">Reference proteome</keyword>
<sequence length="217" mass="24483">MKKIFLVICSIFIGSYIKAQDQSIPLELGIKISPYLISNRSSTESDTLHISGNGANLSLGGGIFLKKSIGSNYYFTSGLIYIPKKVNVELRNNNTNSTIIEKFNLQYLQVPVHLMLFTNEITLDTKIYFLTGLNFEVKISEKNKSNENVYIDTFKFFDTSLSLGTGIEYRLGHSTMLYLGLVYQRGLFNIISEQLINSDSDLVVKNDLFSLDLAIKF</sequence>
<accession>A0ABT8KUF6</accession>
<reference evidence="2" key="1">
    <citation type="submission" date="2023-06" db="EMBL/GenBank/DDBJ databases">
        <title>Genomic of Parafulvivirga corallium.</title>
        <authorList>
            <person name="Wang G."/>
        </authorList>
    </citation>
    <scope>NUCLEOTIDE SEQUENCE</scope>
    <source>
        <strain evidence="2">BMA10</strain>
    </source>
</reference>
<protein>
    <submittedName>
        <fullName evidence="2">Outer membrane beta-barrel protein</fullName>
    </submittedName>
</protein>
<evidence type="ECO:0000259" key="1">
    <source>
        <dbReference type="Pfam" id="PF13568"/>
    </source>
</evidence>
<name>A0ABT8KUF6_9BACT</name>
<evidence type="ECO:0000313" key="3">
    <source>
        <dbReference type="Proteomes" id="UP001172082"/>
    </source>
</evidence>
<evidence type="ECO:0000313" key="2">
    <source>
        <dbReference type="EMBL" id="MDN5204409.1"/>
    </source>
</evidence>
<feature type="domain" description="Outer membrane protein beta-barrel" evidence="1">
    <location>
        <begin position="19"/>
        <end position="191"/>
    </location>
</feature>
<proteinExistence type="predicted"/>
<organism evidence="2 3">
    <name type="scientific">Splendidivirga corallicola</name>
    <dbReference type="NCBI Taxonomy" id="3051826"/>
    <lineage>
        <taxon>Bacteria</taxon>
        <taxon>Pseudomonadati</taxon>
        <taxon>Bacteroidota</taxon>
        <taxon>Cytophagia</taxon>
        <taxon>Cytophagales</taxon>
        <taxon>Splendidivirgaceae</taxon>
        <taxon>Splendidivirga</taxon>
    </lineage>
</organism>
<dbReference type="EMBL" id="JAUJEA010000011">
    <property type="protein sequence ID" value="MDN5204409.1"/>
    <property type="molecule type" value="Genomic_DNA"/>
</dbReference>
<dbReference type="RefSeq" id="WP_346754432.1">
    <property type="nucleotide sequence ID" value="NZ_JAUJEA010000011.1"/>
</dbReference>
<gene>
    <name evidence="2" type="ORF">QQ008_23655</name>
</gene>
<comment type="caution">
    <text evidence="2">The sequence shown here is derived from an EMBL/GenBank/DDBJ whole genome shotgun (WGS) entry which is preliminary data.</text>
</comment>